<dbReference type="PANTHER" id="PTHR42928:SF5">
    <property type="entry name" value="BLR1237 PROTEIN"/>
    <property type="match status" value="1"/>
</dbReference>
<dbReference type="InterPro" id="IPR042100">
    <property type="entry name" value="Bug_dom1"/>
</dbReference>
<accession>A0A9X5ARY0</accession>
<evidence type="ECO:0000256" key="1">
    <source>
        <dbReference type="ARBA" id="ARBA00006987"/>
    </source>
</evidence>
<protein>
    <submittedName>
        <fullName evidence="3">Tripartite tricarboxylate transporter substrate binding protein</fullName>
    </submittedName>
</protein>
<dbReference type="PIRSF" id="PIRSF017082">
    <property type="entry name" value="YflP"/>
    <property type="match status" value="1"/>
</dbReference>
<dbReference type="Gene3D" id="3.40.190.10">
    <property type="entry name" value="Periplasmic binding protein-like II"/>
    <property type="match status" value="1"/>
</dbReference>
<proteinExistence type="inferred from homology"/>
<dbReference type="Gene3D" id="3.40.190.150">
    <property type="entry name" value="Bordetella uptake gene, domain 1"/>
    <property type="match status" value="1"/>
</dbReference>
<gene>
    <name evidence="3" type="ORF">GJ689_04815</name>
</gene>
<dbReference type="Pfam" id="PF03401">
    <property type="entry name" value="TctC"/>
    <property type="match status" value="1"/>
</dbReference>
<sequence length="359" mass="37422">MPSDSTTSASTRTPMDQDTAAAESEAPARPAGASPSRRTVMTMLAGGAAAAAGLRPSAPALAQGYPDRPVKILVPFAAGGPTDIIARLVATKLSDNLGKQFYVENMGGAGGNIGMAAAARSAPDGTTVLLASPSLVINPTLFQKVAFDPIKDFVPITVVSDSPNVYFVHPSVPAKSLKELIDLIKASPKTYTYATGGTGTVGHLAVEFLKLSYGLEATHVPFRGSGPSLQSIIGGHNQIGCMTLGTVVGLLDKVRALAVTSKARFPSAPDIPTIAEVGFPGQESATWQGFLVPAGTPQPIVDVLYAEITKAMEAPGVRERLVELGFTPILNKPDEFAAQIRAEHDKWAKVIREAKIEGQ</sequence>
<organism evidence="3 4">
    <name type="scientific">Rhodoplanes serenus</name>
    <dbReference type="NCBI Taxonomy" id="200615"/>
    <lineage>
        <taxon>Bacteria</taxon>
        <taxon>Pseudomonadati</taxon>
        <taxon>Pseudomonadota</taxon>
        <taxon>Alphaproteobacteria</taxon>
        <taxon>Hyphomicrobiales</taxon>
        <taxon>Nitrobacteraceae</taxon>
        <taxon>Rhodoplanes</taxon>
    </lineage>
</organism>
<dbReference type="PANTHER" id="PTHR42928">
    <property type="entry name" value="TRICARBOXYLATE-BINDING PROTEIN"/>
    <property type="match status" value="1"/>
</dbReference>
<dbReference type="InterPro" id="IPR006311">
    <property type="entry name" value="TAT_signal"/>
</dbReference>
<comment type="caution">
    <text evidence="3">The sequence shown here is derived from an EMBL/GenBank/DDBJ whole genome shotgun (WGS) entry which is preliminary data.</text>
</comment>
<feature type="compositionally biased region" description="Low complexity" evidence="2">
    <location>
        <begin position="20"/>
        <end position="36"/>
    </location>
</feature>
<feature type="region of interest" description="Disordered" evidence="2">
    <location>
        <begin position="1"/>
        <end position="36"/>
    </location>
</feature>
<dbReference type="PROSITE" id="PS51318">
    <property type="entry name" value="TAT"/>
    <property type="match status" value="1"/>
</dbReference>
<dbReference type="EMBL" id="WNKV01000003">
    <property type="protein sequence ID" value="MTW15528.1"/>
    <property type="molecule type" value="Genomic_DNA"/>
</dbReference>
<comment type="similarity">
    <text evidence="1">Belongs to the UPF0065 (bug) family.</text>
</comment>
<dbReference type="Proteomes" id="UP000438991">
    <property type="component" value="Unassembled WGS sequence"/>
</dbReference>
<evidence type="ECO:0000313" key="4">
    <source>
        <dbReference type="Proteomes" id="UP000438991"/>
    </source>
</evidence>
<feature type="compositionally biased region" description="Polar residues" evidence="2">
    <location>
        <begin position="1"/>
        <end position="16"/>
    </location>
</feature>
<reference evidence="3 4" key="1">
    <citation type="submission" date="2019-11" db="EMBL/GenBank/DDBJ databases">
        <title>Whole-genome sequence of Rhodoplanes serenus DSM 18633, type strain.</title>
        <authorList>
            <person name="Kyndt J.A."/>
            <person name="Meyer T.E."/>
        </authorList>
    </citation>
    <scope>NUCLEOTIDE SEQUENCE [LARGE SCALE GENOMIC DNA]</scope>
    <source>
        <strain evidence="3 4">DSM 18633</strain>
    </source>
</reference>
<evidence type="ECO:0000313" key="3">
    <source>
        <dbReference type="EMBL" id="MTW15528.1"/>
    </source>
</evidence>
<name>A0A9X5ARY0_9BRAD</name>
<evidence type="ECO:0000256" key="2">
    <source>
        <dbReference type="SAM" id="MobiDB-lite"/>
    </source>
</evidence>
<dbReference type="InterPro" id="IPR005064">
    <property type="entry name" value="BUG"/>
</dbReference>
<dbReference type="CDD" id="cd13578">
    <property type="entry name" value="PBP2_Bug27"/>
    <property type="match status" value="1"/>
</dbReference>
<dbReference type="AlphaFoldDB" id="A0A9X5ARY0"/>